<protein>
    <submittedName>
        <fullName evidence="9">Cytochrome c551</fullName>
    </submittedName>
</protein>
<keyword evidence="3 6" id="KW-0479">Metal-binding</keyword>
<feature type="transmembrane region" description="Helical" evidence="7">
    <location>
        <begin position="21"/>
        <end position="43"/>
    </location>
</feature>
<evidence type="ECO:0000256" key="3">
    <source>
        <dbReference type="ARBA" id="ARBA00022723"/>
    </source>
</evidence>
<dbReference type="PROSITE" id="PS51007">
    <property type="entry name" value="CYTC"/>
    <property type="match status" value="1"/>
</dbReference>
<dbReference type="SUPFAM" id="SSF46626">
    <property type="entry name" value="Cytochrome c"/>
    <property type="match status" value="1"/>
</dbReference>
<keyword evidence="7" id="KW-0812">Transmembrane</keyword>
<name>A0A075R7I8_BRELA</name>
<dbReference type="eggNOG" id="COG2010">
    <property type="taxonomic scope" value="Bacteria"/>
</dbReference>
<evidence type="ECO:0000256" key="1">
    <source>
        <dbReference type="ARBA" id="ARBA00022448"/>
    </source>
</evidence>
<dbReference type="PANTHER" id="PTHR37823">
    <property type="entry name" value="CYTOCHROME C-553-LIKE"/>
    <property type="match status" value="1"/>
</dbReference>
<evidence type="ECO:0000259" key="8">
    <source>
        <dbReference type="PROSITE" id="PS51007"/>
    </source>
</evidence>
<keyword evidence="7" id="KW-1133">Transmembrane helix</keyword>
<evidence type="ECO:0000256" key="5">
    <source>
        <dbReference type="ARBA" id="ARBA00023004"/>
    </source>
</evidence>
<evidence type="ECO:0000256" key="2">
    <source>
        <dbReference type="ARBA" id="ARBA00022617"/>
    </source>
</evidence>
<dbReference type="GO" id="GO:0009055">
    <property type="term" value="F:electron transfer activity"/>
    <property type="evidence" value="ECO:0007669"/>
    <property type="project" value="InterPro"/>
</dbReference>
<evidence type="ECO:0000313" key="9">
    <source>
        <dbReference type="EMBL" id="AIG28572.1"/>
    </source>
</evidence>
<feature type="domain" description="Cytochrome c" evidence="8">
    <location>
        <begin position="59"/>
        <end position="133"/>
    </location>
</feature>
<dbReference type="PANTHER" id="PTHR37823:SF4">
    <property type="entry name" value="MENAQUINOL-CYTOCHROME C REDUCTASE CYTOCHROME B_C SUBUNIT"/>
    <property type="match status" value="1"/>
</dbReference>
<proteinExistence type="predicted"/>
<dbReference type="AlphaFoldDB" id="A0A075R7I8"/>
<keyword evidence="10" id="KW-1185">Reference proteome</keyword>
<dbReference type="InterPro" id="IPR051811">
    <property type="entry name" value="Cytochrome_c550/c551-like"/>
</dbReference>
<keyword evidence="7" id="KW-0472">Membrane</keyword>
<organism evidence="9 10">
    <name type="scientific">Brevibacillus laterosporus LMG 15441</name>
    <dbReference type="NCBI Taxonomy" id="1042163"/>
    <lineage>
        <taxon>Bacteria</taxon>
        <taxon>Bacillati</taxon>
        <taxon>Bacillota</taxon>
        <taxon>Bacilli</taxon>
        <taxon>Bacillales</taxon>
        <taxon>Paenibacillaceae</taxon>
        <taxon>Brevibacillus</taxon>
    </lineage>
</organism>
<dbReference type="Pfam" id="PF13442">
    <property type="entry name" value="Cytochrome_CBB3"/>
    <property type="match status" value="1"/>
</dbReference>
<dbReference type="InterPro" id="IPR025416">
    <property type="entry name" value="YqzM"/>
</dbReference>
<dbReference type="GO" id="GO:0046872">
    <property type="term" value="F:metal ion binding"/>
    <property type="evidence" value="ECO:0007669"/>
    <property type="project" value="UniProtKB-KW"/>
</dbReference>
<dbReference type="InterPro" id="IPR009056">
    <property type="entry name" value="Cyt_c-like_dom"/>
</dbReference>
<dbReference type="Pfam" id="PF14141">
    <property type="entry name" value="YqzM"/>
    <property type="match status" value="1"/>
</dbReference>
<dbReference type="Proteomes" id="UP000005850">
    <property type="component" value="Chromosome"/>
</dbReference>
<dbReference type="STRING" id="1042163.BRLA_c042970"/>
<dbReference type="InterPro" id="IPR036909">
    <property type="entry name" value="Cyt_c-like_dom_sf"/>
</dbReference>
<sequence>MAGSNFKKDVNQNDVVDSAKAFGFSFGILFLVFVLFLVASIIYPPKHGEEAKGGGAGGTTNINAEEIVKQKCTSCHGQNLEGMVGPALANIGSQLDEKAISDVIKNGKGTMPKGVLQDAKEISAVSKWLSEKK</sequence>
<keyword evidence="2 6" id="KW-0349">Heme</keyword>
<accession>A0A075R7I8</accession>
<dbReference type="GO" id="GO:0020037">
    <property type="term" value="F:heme binding"/>
    <property type="evidence" value="ECO:0007669"/>
    <property type="project" value="InterPro"/>
</dbReference>
<dbReference type="RefSeq" id="WP_003334398.1">
    <property type="nucleotide sequence ID" value="NZ_CP007806.1"/>
</dbReference>
<evidence type="ECO:0000313" key="10">
    <source>
        <dbReference type="Proteomes" id="UP000005850"/>
    </source>
</evidence>
<dbReference type="Gene3D" id="1.10.760.10">
    <property type="entry name" value="Cytochrome c-like domain"/>
    <property type="match status" value="1"/>
</dbReference>
<dbReference type="HOGENOM" id="CLU_134966_1_0_9"/>
<keyword evidence="5 6" id="KW-0408">Iron</keyword>
<dbReference type="KEGG" id="blr:BRLA_c042970"/>
<evidence type="ECO:0000256" key="4">
    <source>
        <dbReference type="ARBA" id="ARBA00022982"/>
    </source>
</evidence>
<keyword evidence="4" id="KW-0249">Electron transport</keyword>
<gene>
    <name evidence="9" type="primary">cccB_1</name>
    <name evidence="9" type="ORF">BRLA_c042970</name>
</gene>
<evidence type="ECO:0000256" key="6">
    <source>
        <dbReference type="PROSITE-ProRule" id="PRU00433"/>
    </source>
</evidence>
<dbReference type="EMBL" id="CP007806">
    <property type="protein sequence ID" value="AIG28572.1"/>
    <property type="molecule type" value="Genomic_DNA"/>
</dbReference>
<keyword evidence="1" id="KW-0813">Transport</keyword>
<reference evidence="9 10" key="1">
    <citation type="journal article" date="2011" name="J. Bacteriol.">
        <title>Genome sequence of Brevibacillus laterosporus LMG 15441, a pathogen of invertebrates.</title>
        <authorList>
            <person name="Djukic M."/>
            <person name="Poehlein A."/>
            <person name="Thurmer A."/>
            <person name="Daniel R."/>
        </authorList>
    </citation>
    <scope>NUCLEOTIDE SEQUENCE [LARGE SCALE GENOMIC DNA]</scope>
    <source>
        <strain evidence="9 10">LMG 15441</strain>
    </source>
</reference>
<evidence type="ECO:0000256" key="7">
    <source>
        <dbReference type="SAM" id="Phobius"/>
    </source>
</evidence>